<evidence type="ECO:0000256" key="8">
    <source>
        <dbReference type="SAM" id="SignalP"/>
    </source>
</evidence>
<proteinExistence type="inferred from homology"/>
<reference evidence="11" key="1">
    <citation type="journal article" date="2011" name="Proc. Natl. Acad. Sci. U.S.A.">
        <title>Obligate biotrophy features unraveled by the genomic analysis of rust fungi.</title>
        <authorList>
            <person name="Duplessis S."/>
            <person name="Cuomo C.A."/>
            <person name="Lin Y.-C."/>
            <person name="Aerts A."/>
            <person name="Tisserant E."/>
            <person name="Veneault-Fourrey C."/>
            <person name="Joly D.L."/>
            <person name="Hacquard S."/>
            <person name="Amselem J."/>
            <person name="Cantarel B.L."/>
            <person name="Chiu R."/>
            <person name="Coutinho P.M."/>
            <person name="Feau N."/>
            <person name="Field M."/>
            <person name="Frey P."/>
            <person name="Gelhaye E."/>
            <person name="Goldberg J."/>
            <person name="Grabherr M.G."/>
            <person name="Kodira C.D."/>
            <person name="Kohler A."/>
            <person name="Kuees U."/>
            <person name="Lindquist E.A."/>
            <person name="Lucas S.M."/>
            <person name="Mago R."/>
            <person name="Mauceli E."/>
            <person name="Morin E."/>
            <person name="Murat C."/>
            <person name="Pangilinan J.L."/>
            <person name="Park R."/>
            <person name="Pearson M."/>
            <person name="Quesneville H."/>
            <person name="Rouhier N."/>
            <person name="Sakthikumar S."/>
            <person name="Salamov A.A."/>
            <person name="Schmutz J."/>
            <person name="Selles B."/>
            <person name="Shapiro H."/>
            <person name="Tanguay P."/>
            <person name="Tuskan G.A."/>
            <person name="Henrissat B."/>
            <person name="Van de Peer Y."/>
            <person name="Rouze P."/>
            <person name="Ellis J.G."/>
            <person name="Dodds P.N."/>
            <person name="Schein J.E."/>
            <person name="Zhong S."/>
            <person name="Hamelin R.C."/>
            <person name="Grigoriev I.V."/>
            <person name="Szabo L.J."/>
            <person name="Martin F."/>
        </authorList>
    </citation>
    <scope>NUCLEOTIDE SEQUENCE [LARGE SCALE GENOMIC DNA]</scope>
    <source>
        <strain evidence="11">98AG31 / pathotype 3-4-7</strain>
    </source>
</reference>
<keyword evidence="6 8" id="KW-0732">Signal</keyword>
<feature type="chain" id="PRO_5003314923" description="Phosphatidylglycerol/phosphatidylinositol transfer protein" evidence="8">
    <location>
        <begin position="19"/>
        <end position="182"/>
    </location>
</feature>
<dbReference type="InterPro" id="IPR036846">
    <property type="entry name" value="GM2-AP_sf"/>
</dbReference>
<dbReference type="GO" id="GO:0032366">
    <property type="term" value="P:intracellular sterol transport"/>
    <property type="evidence" value="ECO:0007669"/>
    <property type="project" value="InterPro"/>
</dbReference>
<dbReference type="VEuPathDB" id="FungiDB:MELLADRAFT_123976"/>
<dbReference type="InterPro" id="IPR039670">
    <property type="entry name" value="NPC2-like"/>
</dbReference>
<dbReference type="eggNOG" id="KOG4680">
    <property type="taxonomic scope" value="Eukaryota"/>
</dbReference>
<feature type="domain" description="MD-2-related lipid-recognition" evidence="9">
    <location>
        <begin position="50"/>
        <end position="173"/>
    </location>
</feature>
<name>F4R9B1_MELLP</name>
<evidence type="ECO:0000313" key="11">
    <source>
        <dbReference type="Proteomes" id="UP000001072"/>
    </source>
</evidence>
<dbReference type="Pfam" id="PF02221">
    <property type="entry name" value="E1_DerP2_DerF2"/>
    <property type="match status" value="1"/>
</dbReference>
<evidence type="ECO:0000256" key="5">
    <source>
        <dbReference type="ARBA" id="ARBA00022448"/>
    </source>
</evidence>
<keyword evidence="5" id="KW-0813">Transport</keyword>
<dbReference type="Proteomes" id="UP000001072">
    <property type="component" value="Unassembled WGS sequence"/>
</dbReference>
<dbReference type="FunCoup" id="F4R9B1">
    <property type="interactions" value="1"/>
</dbReference>
<evidence type="ECO:0000256" key="6">
    <source>
        <dbReference type="ARBA" id="ARBA00022729"/>
    </source>
</evidence>
<dbReference type="HOGENOM" id="CLU_097982_3_0_1"/>
<organism evidence="11">
    <name type="scientific">Melampsora larici-populina (strain 98AG31 / pathotype 3-4-7)</name>
    <name type="common">Poplar leaf rust fungus</name>
    <dbReference type="NCBI Taxonomy" id="747676"/>
    <lineage>
        <taxon>Eukaryota</taxon>
        <taxon>Fungi</taxon>
        <taxon>Dikarya</taxon>
        <taxon>Basidiomycota</taxon>
        <taxon>Pucciniomycotina</taxon>
        <taxon>Pucciniomycetes</taxon>
        <taxon>Pucciniales</taxon>
        <taxon>Melampsoraceae</taxon>
        <taxon>Melampsora</taxon>
    </lineage>
</organism>
<dbReference type="FunFam" id="2.70.220.10:FF:000002">
    <property type="entry name" value="Phosphatidylglycerol/phosphatidylinositol transfer protein"/>
    <property type="match status" value="1"/>
</dbReference>
<dbReference type="InParanoid" id="F4R9B1"/>
<protein>
    <recommendedName>
        <fullName evidence="4">Phosphatidylglycerol/phosphatidylinositol transfer protein</fullName>
    </recommendedName>
</protein>
<sequence length="182" mass="20353">MLSIKILYSVLLVCAAQARWTPDLLQSDMLSKLSDRLTTSDPRTQTIWSFDNCGLETDAITIDSFEVSPDPPQPGKKLTITASGTANERIEEGAYADVVVKLGSFIKILHKQFDICEELRNANATLQCPLEPGQHHIIHTVELPREIPRAKFTVEARAYTQYDDDMACANVVIDFMKPDETL</sequence>
<dbReference type="AlphaFoldDB" id="F4R9B1"/>
<evidence type="ECO:0000256" key="4">
    <source>
        <dbReference type="ARBA" id="ARBA00016056"/>
    </source>
</evidence>
<accession>F4R9B1</accession>
<keyword evidence="7" id="KW-0445">Lipid transport</keyword>
<evidence type="ECO:0000313" key="10">
    <source>
        <dbReference type="EMBL" id="EGG10955.1"/>
    </source>
</evidence>
<dbReference type="GO" id="GO:0032934">
    <property type="term" value="F:sterol binding"/>
    <property type="evidence" value="ECO:0007669"/>
    <property type="project" value="InterPro"/>
</dbReference>
<dbReference type="PANTHER" id="PTHR11306:SF0">
    <property type="entry name" value="PHOSPHATIDYLGLYCEROL_PHOSPHATIDYLINOSITOL TRANSFER PROTEIN"/>
    <property type="match status" value="1"/>
</dbReference>
<dbReference type="RefSeq" id="XP_007405557.1">
    <property type="nucleotide sequence ID" value="XM_007405495.1"/>
</dbReference>
<evidence type="ECO:0000256" key="7">
    <source>
        <dbReference type="ARBA" id="ARBA00023055"/>
    </source>
</evidence>
<gene>
    <name evidence="10" type="ORF">MELLADRAFT_123976</name>
</gene>
<comment type="function">
    <text evidence="1">Catalyzes the intermembrane transfer of phosphatidylglycerol and phosphatidylinositol.</text>
</comment>
<dbReference type="EMBL" id="GL883093">
    <property type="protein sequence ID" value="EGG10955.1"/>
    <property type="molecule type" value="Genomic_DNA"/>
</dbReference>
<dbReference type="InterPro" id="IPR033917">
    <property type="entry name" value="ML_PG-PI_TP"/>
</dbReference>
<dbReference type="SUPFAM" id="SSF81296">
    <property type="entry name" value="E set domains"/>
    <property type="match status" value="1"/>
</dbReference>
<comment type="subunit">
    <text evidence="3">Monomer.</text>
</comment>
<dbReference type="InterPro" id="IPR014756">
    <property type="entry name" value="Ig_E-set"/>
</dbReference>
<dbReference type="CDD" id="cd00917">
    <property type="entry name" value="PG-PI_TP"/>
    <property type="match status" value="1"/>
</dbReference>
<dbReference type="SMART" id="SM00737">
    <property type="entry name" value="ML"/>
    <property type="match status" value="1"/>
</dbReference>
<dbReference type="InterPro" id="IPR003172">
    <property type="entry name" value="ML_dom"/>
</dbReference>
<keyword evidence="11" id="KW-1185">Reference proteome</keyword>
<dbReference type="GeneID" id="18926558"/>
<dbReference type="OrthoDB" id="6409159at2759"/>
<dbReference type="KEGG" id="mlr:MELLADRAFT_123976"/>
<feature type="signal peptide" evidence="8">
    <location>
        <begin position="1"/>
        <end position="18"/>
    </location>
</feature>
<dbReference type="PANTHER" id="PTHR11306">
    <property type="entry name" value="NIEMANN PICK TYPE C2 PROTEIN NPC2-RELATED"/>
    <property type="match status" value="1"/>
</dbReference>
<comment type="similarity">
    <text evidence="2">Belongs to the NPC2 family.</text>
</comment>
<evidence type="ECO:0000256" key="1">
    <source>
        <dbReference type="ARBA" id="ARBA00002053"/>
    </source>
</evidence>
<dbReference type="FunFam" id="2.70.220.10:FF:000004">
    <property type="entry name" value="Related to phosphatidylglycerol/phosphatidylinositol transfer protein"/>
    <property type="match status" value="1"/>
</dbReference>
<dbReference type="Gene3D" id="2.70.220.10">
    <property type="entry name" value="Ganglioside GM2 activator"/>
    <property type="match status" value="1"/>
</dbReference>
<evidence type="ECO:0000256" key="2">
    <source>
        <dbReference type="ARBA" id="ARBA00006370"/>
    </source>
</evidence>
<evidence type="ECO:0000256" key="3">
    <source>
        <dbReference type="ARBA" id="ARBA00011245"/>
    </source>
</evidence>
<evidence type="ECO:0000259" key="9">
    <source>
        <dbReference type="SMART" id="SM00737"/>
    </source>
</evidence>